<evidence type="ECO:0000259" key="1">
    <source>
        <dbReference type="Pfam" id="PF25109"/>
    </source>
</evidence>
<evidence type="ECO:0000313" key="2">
    <source>
        <dbReference type="EMBL" id="CAB4716679.1"/>
    </source>
</evidence>
<dbReference type="EMBL" id="CAFBPQ010000015">
    <property type="protein sequence ID" value="CAB5021516.1"/>
    <property type="molecule type" value="Genomic_DNA"/>
</dbReference>
<name>A0A6J6R0S6_9ZZZZ</name>
<dbReference type="InterPro" id="IPR056782">
    <property type="entry name" value="HAD_PNKP"/>
</dbReference>
<gene>
    <name evidence="2" type="ORF">UFOPK2683_00314</name>
    <name evidence="3" type="ORF">UFOPK3605_01214</name>
    <name evidence="4" type="ORF">UFOPK3897_01785</name>
    <name evidence="5" type="ORF">UFOPK4121_00688</name>
</gene>
<dbReference type="EMBL" id="CAFBMM010000070">
    <property type="protein sequence ID" value="CAB4912486.1"/>
    <property type="molecule type" value="Genomic_DNA"/>
</dbReference>
<protein>
    <submittedName>
        <fullName evidence="2">Unannotated protein</fullName>
    </submittedName>
</protein>
<reference evidence="2" key="1">
    <citation type="submission" date="2020-05" db="EMBL/GenBank/DDBJ databases">
        <authorList>
            <person name="Chiriac C."/>
            <person name="Salcher M."/>
            <person name="Ghai R."/>
            <person name="Kavagutti S V."/>
        </authorList>
    </citation>
    <scope>NUCLEOTIDE SEQUENCE</scope>
</reference>
<accession>A0A6J6R0S6</accession>
<evidence type="ECO:0000313" key="5">
    <source>
        <dbReference type="EMBL" id="CAB5021516.1"/>
    </source>
</evidence>
<dbReference type="InterPro" id="IPR036412">
    <property type="entry name" value="HAD-like_sf"/>
</dbReference>
<evidence type="ECO:0000313" key="4">
    <source>
        <dbReference type="EMBL" id="CAB4992145.1"/>
    </source>
</evidence>
<dbReference type="AlphaFoldDB" id="A0A6J6R0S6"/>
<sequence length="168" mass="19417">MTNSHPTFDHWTWRGESISAVSPIRAAVIDIDGVLSEATSRQHYLENETQDWSGFFDACGEDLVIDEVRVLLDLLDPTLRIVLLTARPLRVHPLTEAWLARYSIRWDLLVMRPTDSSQDARDFKQSATEDLRSFGFDLVIAIEDDLRNVEMFRREGIPCLYKHSGYYE</sequence>
<evidence type="ECO:0000313" key="3">
    <source>
        <dbReference type="EMBL" id="CAB4912486.1"/>
    </source>
</evidence>
<organism evidence="2">
    <name type="scientific">freshwater metagenome</name>
    <dbReference type="NCBI Taxonomy" id="449393"/>
    <lineage>
        <taxon>unclassified sequences</taxon>
        <taxon>metagenomes</taxon>
        <taxon>ecological metagenomes</taxon>
    </lineage>
</organism>
<dbReference type="Gene3D" id="3.40.50.1000">
    <property type="entry name" value="HAD superfamily/HAD-like"/>
    <property type="match status" value="1"/>
</dbReference>
<proteinExistence type="predicted"/>
<dbReference type="EMBL" id="CAEZYK010000010">
    <property type="protein sequence ID" value="CAB4716679.1"/>
    <property type="molecule type" value="Genomic_DNA"/>
</dbReference>
<dbReference type="Pfam" id="PF25109">
    <property type="entry name" value="HAD_PNKP"/>
    <property type="match status" value="1"/>
</dbReference>
<dbReference type="EMBL" id="CAFBOF010000092">
    <property type="protein sequence ID" value="CAB4992145.1"/>
    <property type="molecule type" value="Genomic_DNA"/>
</dbReference>
<dbReference type="SUPFAM" id="SSF56784">
    <property type="entry name" value="HAD-like"/>
    <property type="match status" value="1"/>
</dbReference>
<dbReference type="InterPro" id="IPR023214">
    <property type="entry name" value="HAD_sf"/>
</dbReference>
<feature type="domain" description="Polynucleotide kinase PNKP phosphatase" evidence="1">
    <location>
        <begin position="26"/>
        <end position="163"/>
    </location>
</feature>